<gene>
    <name evidence="3" type="ordered locus">Despr_0167</name>
</gene>
<dbReference type="Proteomes" id="UP000006365">
    <property type="component" value="Chromosome"/>
</dbReference>
<evidence type="ECO:0000259" key="2">
    <source>
        <dbReference type="PROSITE" id="PS51123"/>
    </source>
</evidence>
<dbReference type="KEGG" id="dpr:Despr_0167"/>
<name>A0A7U3YJ47_DESPD</name>
<dbReference type="InterPro" id="IPR006665">
    <property type="entry name" value="OmpA-like"/>
</dbReference>
<dbReference type="PANTHER" id="PTHR30329">
    <property type="entry name" value="STATOR ELEMENT OF FLAGELLAR MOTOR COMPLEX"/>
    <property type="match status" value="1"/>
</dbReference>
<dbReference type="AlphaFoldDB" id="A0A7U3YJ47"/>
<proteinExistence type="predicted"/>
<accession>A0A7U3YJ47</accession>
<dbReference type="PROSITE" id="PS51123">
    <property type="entry name" value="OMPA_2"/>
    <property type="match status" value="1"/>
</dbReference>
<dbReference type="GO" id="GO:0016020">
    <property type="term" value="C:membrane"/>
    <property type="evidence" value="ECO:0007669"/>
    <property type="project" value="UniProtKB-UniRule"/>
</dbReference>
<dbReference type="RefSeq" id="WP_015722904.1">
    <property type="nucleotide sequence ID" value="NC_014972.1"/>
</dbReference>
<dbReference type="InterPro" id="IPR050330">
    <property type="entry name" value="Bact_OuterMem_StrucFunc"/>
</dbReference>
<evidence type="ECO:0000313" key="4">
    <source>
        <dbReference type="Proteomes" id="UP000006365"/>
    </source>
</evidence>
<protein>
    <submittedName>
        <fullName evidence="3">OmpA/MotB domain protein</fullName>
    </submittedName>
</protein>
<dbReference type="SUPFAM" id="SSF103088">
    <property type="entry name" value="OmpA-like"/>
    <property type="match status" value="1"/>
</dbReference>
<evidence type="ECO:0000313" key="3">
    <source>
        <dbReference type="EMBL" id="ADW16356.1"/>
    </source>
</evidence>
<dbReference type="PANTHER" id="PTHR30329:SF20">
    <property type="entry name" value="EXPORTED PROTEIN"/>
    <property type="match status" value="1"/>
</dbReference>
<sequence length="189" mass="19844">MNVCTICLLLTGLLLAPAPLWARVIRPASLSLVAGPVRLAVSDTFLITGTSGSIRQACAEEATNADAPCSLPVILFPLGSTEPEPGQTDQLISGLRHCQVNPITPLVVTGHTCSLGTEATNLRLSRLRAEQVATLLRDRGYTVATVSGKGATDPVSTNPTKRHLNRRVTLVPVDQSPARPAAITNHDGA</sequence>
<dbReference type="EMBL" id="CP002364">
    <property type="protein sequence ID" value="ADW16356.1"/>
    <property type="molecule type" value="Genomic_DNA"/>
</dbReference>
<dbReference type="Gene3D" id="3.30.1330.60">
    <property type="entry name" value="OmpA-like domain"/>
    <property type="match status" value="1"/>
</dbReference>
<feature type="domain" description="OmpA-like" evidence="2">
    <location>
        <begin position="63"/>
        <end position="176"/>
    </location>
</feature>
<reference evidence="3 4" key="1">
    <citation type="journal article" date="2011" name="Stand. Genomic Sci.">
        <title>Complete genome sequence of Desulfobulbus propionicus type strain (1pr3).</title>
        <authorList>
            <person name="Pagani I."/>
            <person name="Lapidus A."/>
            <person name="Nolan M."/>
            <person name="Lucas S."/>
            <person name="Hammon N."/>
            <person name="Deshpande S."/>
            <person name="Cheng J.F."/>
            <person name="Chertkov O."/>
            <person name="Davenport K."/>
            <person name="Tapia R."/>
            <person name="Han C."/>
            <person name="Goodwin L."/>
            <person name="Pitluck S."/>
            <person name="Liolios K."/>
            <person name="Mavromatis K."/>
            <person name="Ivanova N."/>
            <person name="Mikhailova N."/>
            <person name="Pati A."/>
            <person name="Chen A."/>
            <person name="Palaniappan K."/>
            <person name="Land M."/>
            <person name="Hauser L."/>
            <person name="Chang Y.J."/>
            <person name="Jeffries C.D."/>
            <person name="Detter J.C."/>
            <person name="Brambilla E."/>
            <person name="Kannan K.P."/>
            <person name="Djao O.D."/>
            <person name="Rohde M."/>
            <person name="Pukall R."/>
            <person name="Spring S."/>
            <person name="Goker M."/>
            <person name="Sikorski J."/>
            <person name="Woyke T."/>
            <person name="Bristow J."/>
            <person name="Eisen J.A."/>
            <person name="Markowitz V."/>
            <person name="Hugenholtz P."/>
            <person name="Kyrpides N.C."/>
            <person name="Klenk H.P."/>
        </authorList>
    </citation>
    <scope>NUCLEOTIDE SEQUENCE [LARGE SCALE GENOMIC DNA]</scope>
    <source>
        <strain evidence="4">ATCC 33891 / DSM 2032 / 1pr3</strain>
    </source>
</reference>
<evidence type="ECO:0000256" key="1">
    <source>
        <dbReference type="PROSITE-ProRule" id="PRU00473"/>
    </source>
</evidence>
<keyword evidence="4" id="KW-1185">Reference proteome</keyword>
<dbReference type="InterPro" id="IPR036737">
    <property type="entry name" value="OmpA-like_sf"/>
</dbReference>
<keyword evidence="1" id="KW-0472">Membrane</keyword>
<dbReference type="CDD" id="cd07185">
    <property type="entry name" value="OmpA_C-like"/>
    <property type="match status" value="1"/>
</dbReference>
<organism evidence="3 4">
    <name type="scientific">Desulfobulbus propionicus (strain ATCC 33891 / DSM 2032 / VKM B-1956 / 1pr3)</name>
    <dbReference type="NCBI Taxonomy" id="577650"/>
    <lineage>
        <taxon>Bacteria</taxon>
        <taxon>Pseudomonadati</taxon>
        <taxon>Thermodesulfobacteriota</taxon>
        <taxon>Desulfobulbia</taxon>
        <taxon>Desulfobulbales</taxon>
        <taxon>Desulfobulbaceae</taxon>
        <taxon>Desulfobulbus</taxon>
    </lineage>
</organism>
<dbReference type="Pfam" id="PF00691">
    <property type="entry name" value="OmpA"/>
    <property type="match status" value="1"/>
</dbReference>